<dbReference type="InterPro" id="IPR049712">
    <property type="entry name" value="Poly_export"/>
</dbReference>
<evidence type="ECO:0000256" key="12">
    <source>
        <dbReference type="ARBA" id="ARBA00023139"/>
    </source>
</evidence>
<keyword evidence="7" id="KW-0732">Signal</keyword>
<evidence type="ECO:0000259" key="17">
    <source>
        <dbReference type="Pfam" id="PF22461"/>
    </source>
</evidence>
<keyword evidence="13" id="KW-0998">Cell outer membrane</keyword>
<dbReference type="PANTHER" id="PTHR33619:SF3">
    <property type="entry name" value="POLYSACCHARIDE EXPORT PROTEIN GFCE-RELATED"/>
    <property type="match status" value="1"/>
</dbReference>
<keyword evidence="8" id="KW-0625">Polysaccharide transport</keyword>
<dbReference type="Gene3D" id="3.30.1950.10">
    <property type="entry name" value="wza like domain"/>
    <property type="match status" value="1"/>
</dbReference>
<keyword evidence="5" id="KW-0762">Sugar transport</keyword>
<dbReference type="InterPro" id="IPR003715">
    <property type="entry name" value="Poly_export_N"/>
</dbReference>
<dbReference type="Pfam" id="PF02563">
    <property type="entry name" value="Poly_export"/>
    <property type="match status" value="1"/>
</dbReference>
<evidence type="ECO:0000256" key="5">
    <source>
        <dbReference type="ARBA" id="ARBA00022597"/>
    </source>
</evidence>
<evidence type="ECO:0000256" key="6">
    <source>
        <dbReference type="ARBA" id="ARBA00022692"/>
    </source>
</evidence>
<comment type="subcellular location">
    <subcellularLocation>
        <location evidence="1">Cell outer membrane</location>
        <topology evidence="1">Multi-pass membrane protein</topology>
    </subcellularLocation>
</comment>
<keyword evidence="9" id="KW-0406">Ion transport</keyword>
<comment type="caution">
    <text evidence="18">The sequence shown here is derived from an EMBL/GenBank/DDBJ whole genome shotgun (WGS) entry which is preliminary data.</text>
</comment>
<keyword evidence="14" id="KW-0449">Lipoprotein</keyword>
<keyword evidence="10" id="KW-0626">Porin</keyword>
<accession>A0A4R1YX09</accession>
<evidence type="ECO:0000256" key="10">
    <source>
        <dbReference type="ARBA" id="ARBA00023114"/>
    </source>
</evidence>
<organism evidence="18 19">
    <name type="scientific">Rhodovulum steppense</name>
    <dbReference type="NCBI Taxonomy" id="540251"/>
    <lineage>
        <taxon>Bacteria</taxon>
        <taxon>Pseudomonadati</taxon>
        <taxon>Pseudomonadota</taxon>
        <taxon>Alphaproteobacteria</taxon>
        <taxon>Rhodobacterales</taxon>
        <taxon>Paracoccaceae</taxon>
        <taxon>Rhodovulum</taxon>
    </lineage>
</organism>
<dbReference type="GO" id="GO:0046930">
    <property type="term" value="C:pore complex"/>
    <property type="evidence" value="ECO:0007669"/>
    <property type="project" value="UniProtKB-KW"/>
</dbReference>
<dbReference type="PANTHER" id="PTHR33619">
    <property type="entry name" value="POLYSACCHARIDE EXPORT PROTEIN GFCE-RELATED"/>
    <property type="match status" value="1"/>
</dbReference>
<keyword evidence="4" id="KW-1134">Transmembrane beta strand</keyword>
<keyword evidence="12" id="KW-0564">Palmitate</keyword>
<evidence type="ECO:0000256" key="8">
    <source>
        <dbReference type="ARBA" id="ARBA00023047"/>
    </source>
</evidence>
<dbReference type="GO" id="GO:0006811">
    <property type="term" value="P:monoatomic ion transport"/>
    <property type="evidence" value="ECO:0007669"/>
    <property type="project" value="UniProtKB-KW"/>
</dbReference>
<keyword evidence="3" id="KW-0813">Transport</keyword>
<evidence type="ECO:0000313" key="19">
    <source>
        <dbReference type="Proteomes" id="UP000295277"/>
    </source>
</evidence>
<dbReference type="EMBL" id="SLVM01000007">
    <property type="protein sequence ID" value="TCM85516.1"/>
    <property type="molecule type" value="Genomic_DNA"/>
</dbReference>
<keyword evidence="6 15" id="KW-0812">Transmembrane</keyword>
<reference evidence="18 19" key="1">
    <citation type="submission" date="2019-03" db="EMBL/GenBank/DDBJ databases">
        <title>Genomic Encyclopedia of Type Strains, Phase IV (KMG-IV): sequencing the most valuable type-strain genomes for metagenomic binning, comparative biology and taxonomic classification.</title>
        <authorList>
            <person name="Goeker M."/>
        </authorList>
    </citation>
    <scope>NUCLEOTIDE SEQUENCE [LARGE SCALE GENOMIC DNA]</scope>
    <source>
        <strain evidence="18 19">DSM 21153</strain>
    </source>
</reference>
<evidence type="ECO:0000313" key="18">
    <source>
        <dbReference type="EMBL" id="TCM85516.1"/>
    </source>
</evidence>
<protein>
    <submittedName>
        <fullName evidence="18">Polysaccharide export outer membrane protein</fullName>
    </submittedName>
</protein>
<keyword evidence="11 15" id="KW-0472">Membrane</keyword>
<evidence type="ECO:0000256" key="9">
    <source>
        <dbReference type="ARBA" id="ARBA00023065"/>
    </source>
</evidence>
<feature type="transmembrane region" description="Helical" evidence="15">
    <location>
        <begin position="22"/>
        <end position="43"/>
    </location>
</feature>
<dbReference type="GO" id="GO:0009279">
    <property type="term" value="C:cell outer membrane"/>
    <property type="evidence" value="ECO:0007669"/>
    <property type="project" value="UniProtKB-SubCell"/>
</dbReference>
<sequence length="404" mass="42919">MVLSFICNARVQGNDYSRGKGWPFPAVVGLLLALGLSACGTIYKTPTIRDDSSAQIPFDVIELTPAAIQAANGVSYSPRPLPAAFRGPLRGVAGTGGLPPEPGVTEYRIGPGDVISIVPTRLATGEPGADQGASGEFRVRDDGTIDLSRLGALSIGGLSIAEADTALKKLLRNRQTDPSYRIEIVEFNARTVPVDGAVAAPGLVPLTQVPMTLDKALAARGGLRAEVRSSATVTLHRVGRSHAYRGDDLAMLSRVVLRDGDSVVVDPGESSEELRARFSQLDALDAVARDTVYLVGEARSPRSIQMPFDRQLFLSDVALDKGGVPLETGNMAAIYVLRSYGRNGGVAIYHLDAGNIVNLVLATRMELRPGDLIFVSEQPVTRWSRVLKQLSPATITSVAANVRD</sequence>
<dbReference type="GO" id="GO:0015159">
    <property type="term" value="F:polysaccharide transmembrane transporter activity"/>
    <property type="evidence" value="ECO:0007669"/>
    <property type="project" value="InterPro"/>
</dbReference>
<proteinExistence type="inferred from homology"/>
<feature type="domain" description="SLBB" evidence="17">
    <location>
        <begin position="192"/>
        <end position="265"/>
    </location>
</feature>
<comment type="similarity">
    <text evidence="2">Belongs to the BexD/CtrA/VexA family.</text>
</comment>
<evidence type="ECO:0000256" key="14">
    <source>
        <dbReference type="ARBA" id="ARBA00023288"/>
    </source>
</evidence>
<dbReference type="Pfam" id="PF22461">
    <property type="entry name" value="SLBB_2"/>
    <property type="match status" value="1"/>
</dbReference>
<keyword evidence="19" id="KW-1185">Reference proteome</keyword>
<evidence type="ECO:0000256" key="13">
    <source>
        <dbReference type="ARBA" id="ARBA00023237"/>
    </source>
</evidence>
<gene>
    <name evidence="18" type="ORF">EV216_10790</name>
</gene>
<evidence type="ECO:0000256" key="7">
    <source>
        <dbReference type="ARBA" id="ARBA00022729"/>
    </source>
</evidence>
<evidence type="ECO:0000256" key="2">
    <source>
        <dbReference type="ARBA" id="ARBA00009450"/>
    </source>
</evidence>
<evidence type="ECO:0000259" key="16">
    <source>
        <dbReference type="Pfam" id="PF02563"/>
    </source>
</evidence>
<dbReference type="InterPro" id="IPR054765">
    <property type="entry name" value="SLBB_dom"/>
</dbReference>
<dbReference type="Gene3D" id="3.10.560.10">
    <property type="entry name" value="Outer membrane lipoprotein wza domain like"/>
    <property type="match status" value="2"/>
</dbReference>
<dbReference type="GO" id="GO:0015288">
    <property type="term" value="F:porin activity"/>
    <property type="evidence" value="ECO:0007669"/>
    <property type="project" value="UniProtKB-KW"/>
</dbReference>
<evidence type="ECO:0000256" key="4">
    <source>
        <dbReference type="ARBA" id="ARBA00022452"/>
    </source>
</evidence>
<name>A0A4R1YX09_9RHOB</name>
<keyword evidence="15" id="KW-1133">Transmembrane helix</keyword>
<evidence type="ECO:0000256" key="15">
    <source>
        <dbReference type="SAM" id="Phobius"/>
    </source>
</evidence>
<dbReference type="AlphaFoldDB" id="A0A4R1YX09"/>
<feature type="domain" description="Polysaccharide export protein N-terminal" evidence="16">
    <location>
        <begin position="105"/>
        <end position="184"/>
    </location>
</feature>
<evidence type="ECO:0000256" key="11">
    <source>
        <dbReference type="ARBA" id="ARBA00023136"/>
    </source>
</evidence>
<evidence type="ECO:0000256" key="3">
    <source>
        <dbReference type="ARBA" id="ARBA00022448"/>
    </source>
</evidence>
<evidence type="ECO:0000256" key="1">
    <source>
        <dbReference type="ARBA" id="ARBA00004571"/>
    </source>
</evidence>
<dbReference type="Proteomes" id="UP000295277">
    <property type="component" value="Unassembled WGS sequence"/>
</dbReference>